<dbReference type="EMBL" id="JAHRIP010078233">
    <property type="protein sequence ID" value="MEQ2312145.1"/>
    <property type="molecule type" value="Genomic_DNA"/>
</dbReference>
<organism evidence="1 2">
    <name type="scientific">Ameca splendens</name>
    <dbReference type="NCBI Taxonomy" id="208324"/>
    <lineage>
        <taxon>Eukaryota</taxon>
        <taxon>Metazoa</taxon>
        <taxon>Chordata</taxon>
        <taxon>Craniata</taxon>
        <taxon>Vertebrata</taxon>
        <taxon>Euteleostomi</taxon>
        <taxon>Actinopterygii</taxon>
        <taxon>Neopterygii</taxon>
        <taxon>Teleostei</taxon>
        <taxon>Neoteleostei</taxon>
        <taxon>Acanthomorphata</taxon>
        <taxon>Ovalentaria</taxon>
        <taxon>Atherinomorphae</taxon>
        <taxon>Cyprinodontiformes</taxon>
        <taxon>Goodeidae</taxon>
        <taxon>Ameca</taxon>
    </lineage>
</organism>
<accession>A0ABV1A144</accession>
<sequence length="68" mass="7512">IFESKVHEAFELFGIAVSRRGFLRPVSKKAHTSSSASALQQTHIYCHTTSRSSSSYLIAGSELCWDGH</sequence>
<dbReference type="Proteomes" id="UP001469553">
    <property type="component" value="Unassembled WGS sequence"/>
</dbReference>
<comment type="caution">
    <text evidence="1">The sequence shown here is derived from an EMBL/GenBank/DDBJ whole genome shotgun (WGS) entry which is preliminary data.</text>
</comment>
<evidence type="ECO:0000313" key="2">
    <source>
        <dbReference type="Proteomes" id="UP001469553"/>
    </source>
</evidence>
<name>A0ABV1A144_9TELE</name>
<gene>
    <name evidence="1" type="ORF">AMECASPLE_027867</name>
</gene>
<proteinExistence type="predicted"/>
<evidence type="ECO:0000313" key="1">
    <source>
        <dbReference type="EMBL" id="MEQ2312145.1"/>
    </source>
</evidence>
<protein>
    <submittedName>
        <fullName evidence="1">Uncharacterized protein</fullName>
    </submittedName>
</protein>
<feature type="non-terminal residue" evidence="1">
    <location>
        <position position="1"/>
    </location>
</feature>
<reference evidence="1 2" key="1">
    <citation type="submission" date="2021-06" db="EMBL/GenBank/DDBJ databases">
        <authorList>
            <person name="Palmer J.M."/>
        </authorList>
    </citation>
    <scope>NUCLEOTIDE SEQUENCE [LARGE SCALE GENOMIC DNA]</scope>
    <source>
        <strain evidence="1 2">AS_MEX2019</strain>
        <tissue evidence="1">Muscle</tissue>
    </source>
</reference>
<keyword evidence="2" id="KW-1185">Reference proteome</keyword>